<dbReference type="NCBIfam" id="TIGR01251">
    <property type="entry name" value="ribP_PPkin"/>
    <property type="match status" value="1"/>
</dbReference>
<dbReference type="InterPro" id="IPR000836">
    <property type="entry name" value="PRTase_dom"/>
</dbReference>
<keyword evidence="5" id="KW-0547">Nucleotide-binding</keyword>
<dbReference type="InterPro" id="IPR029057">
    <property type="entry name" value="PRTase-like"/>
</dbReference>
<sequence length="311" mass="34537">MLKIFSASSHPQFAQKICENLGTELSRSESFVFSNDNRFVTIEEPVRGDDVFVIQTSCEPVDAHIVELLMYIRTLRDASAGRITAVMPYFPYVRSDKKDQPRVCISARLMADLLEKAGANRVLMMEMHSQQIQGFFSVPCDHLLSAPSIISYLTKNWDLNNYALVAGDAGAAKLLKIYADGLNLPVAIMDKRRESNDEKPTIKGVVGDVRGKKVLIVDDEMSSGRTLIKDTEYLLNHAGAVSVDACITHAVLGAGSIETLNNSQINRFVITDTIPTDKKNLKNKEVVSVTSLFAECIRRTHENQSIRSLNQ</sequence>
<dbReference type="Pfam" id="PF13793">
    <property type="entry name" value="Pribosyltran_N"/>
    <property type="match status" value="1"/>
</dbReference>
<dbReference type="GO" id="GO:0002189">
    <property type="term" value="C:ribose phosphate diphosphokinase complex"/>
    <property type="evidence" value="ECO:0007669"/>
    <property type="project" value="TreeGrafter"/>
</dbReference>
<evidence type="ECO:0000259" key="10">
    <source>
        <dbReference type="Pfam" id="PF13793"/>
    </source>
</evidence>
<keyword evidence="3" id="KW-0479">Metal-binding</keyword>
<dbReference type="GO" id="GO:0006015">
    <property type="term" value="P:5-phosphoribose 1-diphosphate biosynthetic process"/>
    <property type="evidence" value="ECO:0007669"/>
    <property type="project" value="TreeGrafter"/>
</dbReference>
<evidence type="ECO:0000256" key="7">
    <source>
        <dbReference type="ARBA" id="ARBA00022840"/>
    </source>
</evidence>
<comment type="catalytic activity">
    <reaction evidence="9">
        <text>D-ribose 5-phosphate + ATP = 5-phospho-alpha-D-ribose 1-diphosphate + AMP + H(+)</text>
        <dbReference type="Rhea" id="RHEA:15609"/>
        <dbReference type="ChEBI" id="CHEBI:15378"/>
        <dbReference type="ChEBI" id="CHEBI:30616"/>
        <dbReference type="ChEBI" id="CHEBI:58017"/>
        <dbReference type="ChEBI" id="CHEBI:78346"/>
        <dbReference type="ChEBI" id="CHEBI:456215"/>
        <dbReference type="EC" id="2.7.6.1"/>
    </reaction>
</comment>
<evidence type="ECO:0000256" key="3">
    <source>
        <dbReference type="ARBA" id="ARBA00022723"/>
    </source>
</evidence>
<proteinExistence type="predicted"/>
<evidence type="ECO:0000256" key="9">
    <source>
        <dbReference type="ARBA" id="ARBA00049535"/>
    </source>
</evidence>
<evidence type="ECO:0000256" key="1">
    <source>
        <dbReference type="ARBA" id="ARBA00013247"/>
    </source>
</evidence>
<gene>
    <name evidence="11" type="ORF">A2538_03415</name>
</gene>
<dbReference type="Proteomes" id="UP000178254">
    <property type="component" value="Unassembled WGS sequence"/>
</dbReference>
<dbReference type="GO" id="GO:0005737">
    <property type="term" value="C:cytoplasm"/>
    <property type="evidence" value="ECO:0007669"/>
    <property type="project" value="TreeGrafter"/>
</dbReference>
<dbReference type="SMART" id="SM01400">
    <property type="entry name" value="Pribosyltran_N"/>
    <property type="match status" value="1"/>
</dbReference>
<dbReference type="CDD" id="cd06223">
    <property type="entry name" value="PRTases_typeI"/>
    <property type="match status" value="1"/>
</dbReference>
<dbReference type="GO" id="GO:0005524">
    <property type="term" value="F:ATP binding"/>
    <property type="evidence" value="ECO:0007669"/>
    <property type="project" value="UniProtKB-KW"/>
</dbReference>
<evidence type="ECO:0000256" key="6">
    <source>
        <dbReference type="ARBA" id="ARBA00022777"/>
    </source>
</evidence>
<evidence type="ECO:0000256" key="4">
    <source>
        <dbReference type="ARBA" id="ARBA00022727"/>
    </source>
</evidence>
<dbReference type="GO" id="GO:0004749">
    <property type="term" value="F:ribose phosphate diphosphokinase activity"/>
    <property type="evidence" value="ECO:0007669"/>
    <property type="project" value="UniProtKB-EC"/>
</dbReference>
<reference evidence="11 12" key="1">
    <citation type="journal article" date="2016" name="Nat. Commun.">
        <title>Thousands of microbial genomes shed light on interconnected biogeochemical processes in an aquifer system.</title>
        <authorList>
            <person name="Anantharaman K."/>
            <person name="Brown C.T."/>
            <person name="Hug L.A."/>
            <person name="Sharon I."/>
            <person name="Castelle C.J."/>
            <person name="Probst A.J."/>
            <person name="Thomas B.C."/>
            <person name="Singh A."/>
            <person name="Wilkins M.J."/>
            <person name="Karaoz U."/>
            <person name="Brodie E.L."/>
            <person name="Williams K.H."/>
            <person name="Hubbard S.S."/>
            <person name="Banfield J.F."/>
        </authorList>
    </citation>
    <scope>NUCLEOTIDE SEQUENCE [LARGE SCALE GENOMIC DNA]</scope>
</reference>
<evidence type="ECO:0000256" key="8">
    <source>
        <dbReference type="ARBA" id="ARBA00022842"/>
    </source>
</evidence>
<dbReference type="GO" id="GO:0000287">
    <property type="term" value="F:magnesium ion binding"/>
    <property type="evidence" value="ECO:0007669"/>
    <property type="project" value="InterPro"/>
</dbReference>
<keyword evidence="4" id="KW-0545">Nucleotide biosynthesis</keyword>
<dbReference type="InterPro" id="IPR029099">
    <property type="entry name" value="Pribosyltran_N"/>
</dbReference>
<dbReference type="Pfam" id="PF14572">
    <property type="entry name" value="Pribosyl_synth"/>
    <property type="match status" value="1"/>
</dbReference>
<keyword evidence="6" id="KW-0418">Kinase</keyword>
<dbReference type="NCBIfam" id="NF002320">
    <property type="entry name" value="PRK01259.1"/>
    <property type="match status" value="1"/>
</dbReference>
<dbReference type="GO" id="GO:0006164">
    <property type="term" value="P:purine nucleotide biosynthetic process"/>
    <property type="evidence" value="ECO:0007669"/>
    <property type="project" value="TreeGrafter"/>
</dbReference>
<protein>
    <recommendedName>
        <fullName evidence="1">ribose-phosphate diphosphokinase</fullName>
        <ecNumber evidence="1">2.7.6.1</ecNumber>
    </recommendedName>
</protein>
<dbReference type="InterPro" id="IPR005946">
    <property type="entry name" value="Rib-P_diPkinase"/>
</dbReference>
<dbReference type="AlphaFoldDB" id="A0A1F6PGT1"/>
<dbReference type="FunFam" id="3.40.50.2020:FF:000007">
    <property type="entry name" value="Ribose-phosphate pyrophosphokinase"/>
    <property type="match status" value="1"/>
</dbReference>
<evidence type="ECO:0000313" key="12">
    <source>
        <dbReference type="Proteomes" id="UP000178254"/>
    </source>
</evidence>
<name>A0A1F6PGT1_9BACT</name>
<comment type="caution">
    <text evidence="11">The sequence shown here is derived from an EMBL/GenBank/DDBJ whole genome shotgun (WGS) entry which is preliminary data.</text>
</comment>
<dbReference type="SUPFAM" id="SSF53271">
    <property type="entry name" value="PRTase-like"/>
    <property type="match status" value="1"/>
</dbReference>
<dbReference type="EMBL" id="MFRE01000003">
    <property type="protein sequence ID" value="OGH95134.1"/>
    <property type="molecule type" value="Genomic_DNA"/>
</dbReference>
<accession>A0A1F6PGT1</accession>
<keyword evidence="2" id="KW-0808">Transferase</keyword>
<feature type="non-terminal residue" evidence="11">
    <location>
        <position position="311"/>
    </location>
</feature>
<dbReference type="EC" id="2.7.6.1" evidence="1"/>
<organism evidence="11 12">
    <name type="scientific">Candidatus Magasanikbacteria bacterium RIFOXYD2_FULL_41_14</name>
    <dbReference type="NCBI Taxonomy" id="1798709"/>
    <lineage>
        <taxon>Bacteria</taxon>
        <taxon>Candidatus Magasanikiibacteriota</taxon>
    </lineage>
</organism>
<evidence type="ECO:0000313" key="11">
    <source>
        <dbReference type="EMBL" id="OGH95134.1"/>
    </source>
</evidence>
<dbReference type="PANTHER" id="PTHR10210:SF32">
    <property type="entry name" value="RIBOSE-PHOSPHATE PYROPHOSPHOKINASE 2"/>
    <property type="match status" value="1"/>
</dbReference>
<dbReference type="GO" id="GO:0016301">
    <property type="term" value="F:kinase activity"/>
    <property type="evidence" value="ECO:0007669"/>
    <property type="project" value="UniProtKB-KW"/>
</dbReference>
<dbReference type="Gene3D" id="3.40.50.2020">
    <property type="match status" value="2"/>
</dbReference>
<evidence type="ECO:0000256" key="5">
    <source>
        <dbReference type="ARBA" id="ARBA00022741"/>
    </source>
</evidence>
<dbReference type="PANTHER" id="PTHR10210">
    <property type="entry name" value="RIBOSE-PHOSPHATE DIPHOSPHOKINASE FAMILY MEMBER"/>
    <property type="match status" value="1"/>
</dbReference>
<keyword evidence="7" id="KW-0067">ATP-binding</keyword>
<dbReference type="STRING" id="1798709.A2538_03415"/>
<evidence type="ECO:0000256" key="2">
    <source>
        <dbReference type="ARBA" id="ARBA00022679"/>
    </source>
</evidence>
<keyword evidence="8" id="KW-0460">Magnesium</keyword>
<feature type="domain" description="Ribose-phosphate pyrophosphokinase N-terminal" evidence="10">
    <location>
        <begin position="2"/>
        <end position="118"/>
    </location>
</feature>